<protein>
    <recommendedName>
        <fullName evidence="2">Distal membrane-arm assembly complex protein 1-like domain-containing protein</fullName>
    </recommendedName>
</protein>
<organism evidence="3 4">
    <name type="scientific">Anabas testudineus</name>
    <name type="common">Climbing perch</name>
    <name type="synonym">Anthias testudineus</name>
    <dbReference type="NCBI Taxonomy" id="64144"/>
    <lineage>
        <taxon>Eukaryota</taxon>
        <taxon>Metazoa</taxon>
        <taxon>Chordata</taxon>
        <taxon>Craniata</taxon>
        <taxon>Vertebrata</taxon>
        <taxon>Euteleostomi</taxon>
        <taxon>Actinopterygii</taxon>
        <taxon>Neopterygii</taxon>
        <taxon>Teleostei</taxon>
        <taxon>Neoteleostei</taxon>
        <taxon>Acanthomorphata</taxon>
        <taxon>Anabantaria</taxon>
        <taxon>Anabantiformes</taxon>
        <taxon>Anabantoidei</taxon>
        <taxon>Anabantidae</taxon>
        <taxon>Anabas</taxon>
    </lineage>
</organism>
<feature type="domain" description="Distal membrane-arm assembly complex protein 1-like" evidence="2">
    <location>
        <begin position="22"/>
        <end position="66"/>
    </location>
</feature>
<name>A0AAQ6IEW1_ANATE</name>
<dbReference type="InterPro" id="IPR028036">
    <property type="entry name" value="DMAC1-like_dom"/>
</dbReference>
<evidence type="ECO:0000259" key="2">
    <source>
        <dbReference type="Pfam" id="PF15055"/>
    </source>
</evidence>
<keyword evidence="1" id="KW-0812">Transmembrane</keyword>
<evidence type="ECO:0000313" key="3">
    <source>
        <dbReference type="Ensembl" id="ENSATEP00000072168.1"/>
    </source>
</evidence>
<dbReference type="GeneTree" id="ENSGT01150000288767"/>
<dbReference type="InterPro" id="IPR053117">
    <property type="entry name" value="DMAC_Protein"/>
</dbReference>
<dbReference type="Proteomes" id="UP000265040">
    <property type="component" value="Chromosome 11"/>
</dbReference>
<keyword evidence="4" id="KW-1185">Reference proteome</keyword>
<reference evidence="3" key="3">
    <citation type="submission" date="2025-09" db="UniProtKB">
        <authorList>
            <consortium name="Ensembl"/>
        </authorList>
    </citation>
    <scope>IDENTIFICATION</scope>
</reference>
<dbReference type="RefSeq" id="XP_026204423.1">
    <property type="nucleotide sequence ID" value="XM_026348638.1"/>
</dbReference>
<feature type="transmembrane region" description="Helical" evidence="1">
    <location>
        <begin position="23"/>
        <end position="41"/>
    </location>
</feature>
<sequence length="90" mass="9609">MSAPTGETDSLQSKSRQLLERCWSCRLISGAGLMLSGAYVYNAARKIMRTGVLMTPGLVAQITFAGCLTAWGVVIIANPVKNSQDAFKSV</sequence>
<evidence type="ECO:0000256" key="1">
    <source>
        <dbReference type="SAM" id="Phobius"/>
    </source>
</evidence>
<proteinExistence type="predicted"/>
<dbReference type="AlphaFoldDB" id="A0AAQ6IEW1"/>
<dbReference type="Pfam" id="PF15055">
    <property type="entry name" value="DMAC1_Dmo2"/>
    <property type="match status" value="1"/>
</dbReference>
<dbReference type="PANTHER" id="PTHR36469">
    <property type="entry name" value="DISTAL MEMBRANE-ARM ASSEMBLY COMPLEX PROTEIN 1"/>
    <property type="match status" value="1"/>
</dbReference>
<feature type="transmembrane region" description="Helical" evidence="1">
    <location>
        <begin position="53"/>
        <end position="77"/>
    </location>
</feature>
<keyword evidence="1" id="KW-1133">Transmembrane helix</keyword>
<reference evidence="3" key="2">
    <citation type="submission" date="2025-08" db="UniProtKB">
        <authorList>
            <consortium name="Ensembl"/>
        </authorList>
    </citation>
    <scope>IDENTIFICATION</scope>
</reference>
<evidence type="ECO:0000313" key="4">
    <source>
        <dbReference type="Proteomes" id="UP000265040"/>
    </source>
</evidence>
<reference evidence="3 4" key="1">
    <citation type="submission" date="2021-04" db="EMBL/GenBank/DDBJ databases">
        <authorList>
            <consortium name="Wellcome Sanger Institute Data Sharing"/>
        </authorList>
    </citation>
    <scope>NUCLEOTIDE SEQUENCE [LARGE SCALE GENOMIC DNA]</scope>
</reference>
<dbReference type="Ensembl" id="ENSATET00000081132.1">
    <property type="protein sequence ID" value="ENSATEP00000072168.1"/>
    <property type="gene ID" value="ENSATEG00000033130.1"/>
</dbReference>
<dbReference type="PANTHER" id="PTHR36469:SF1">
    <property type="entry name" value="DISTAL MEMBRANE-ARM ASSEMBLY COMPLEX PROTEIN 1"/>
    <property type="match status" value="1"/>
</dbReference>
<keyword evidence="1" id="KW-0472">Membrane</keyword>
<dbReference type="GeneID" id="113154435"/>
<accession>A0AAQ6IEW1</accession>
<dbReference type="CTD" id="90871"/>